<dbReference type="Proteomes" id="UP000019247">
    <property type="component" value="Unassembled WGS sequence"/>
</dbReference>
<accession>W6TBT6</accession>
<dbReference type="EMBL" id="AWWK01000067">
    <property type="protein sequence ID" value="ETY73205.1"/>
    <property type="molecule type" value="Genomic_DNA"/>
</dbReference>
<dbReference type="STRING" id="1400520.LFAB_13780"/>
<reference evidence="1 2" key="1">
    <citation type="journal article" date="2014" name="Genome Announc.">
        <title>Genome Sequence of Lactobacillus fabifermentans Strain T30PCM01, Isolated from Fermenting Grape Marc.</title>
        <authorList>
            <person name="Treu L."/>
            <person name="Vendramin V."/>
            <person name="Bovo B."/>
            <person name="Giacomini A."/>
            <person name="Corich V."/>
            <person name="Campanaro S."/>
        </authorList>
    </citation>
    <scope>NUCLEOTIDE SEQUENCE [LARGE SCALE GENOMIC DNA]</scope>
    <source>
        <strain evidence="1 2">T30PCM01</strain>
    </source>
</reference>
<protein>
    <submittedName>
        <fullName evidence="1">Uncharacterized protein</fullName>
    </submittedName>
</protein>
<name>W6TBT6_9LACO</name>
<evidence type="ECO:0000313" key="1">
    <source>
        <dbReference type="EMBL" id="ETY73205.1"/>
    </source>
</evidence>
<proteinExistence type="predicted"/>
<gene>
    <name evidence="1" type="ORF">LFAB_13780</name>
</gene>
<comment type="caution">
    <text evidence="1">The sequence shown here is derived from an EMBL/GenBank/DDBJ whole genome shotgun (WGS) entry which is preliminary data.</text>
</comment>
<dbReference type="PATRIC" id="fig|1400520.3.peg.2702"/>
<dbReference type="HOGENOM" id="CLU_2935724_0_0_9"/>
<organism evidence="1 2">
    <name type="scientific">Lactiplantibacillus fabifermentans T30PCM01</name>
    <dbReference type="NCBI Taxonomy" id="1400520"/>
    <lineage>
        <taxon>Bacteria</taxon>
        <taxon>Bacillati</taxon>
        <taxon>Bacillota</taxon>
        <taxon>Bacilli</taxon>
        <taxon>Lactobacillales</taxon>
        <taxon>Lactobacillaceae</taxon>
        <taxon>Lactiplantibacillus</taxon>
    </lineage>
</organism>
<sequence length="60" mass="6562">MPQLADRNSIVLGPVQALEAVLDLAFEPEKQVSKDVRDVNGPKTPVNTTFRTIPLRSANC</sequence>
<dbReference type="AlphaFoldDB" id="W6TBT6"/>
<evidence type="ECO:0000313" key="2">
    <source>
        <dbReference type="Proteomes" id="UP000019247"/>
    </source>
</evidence>